<evidence type="ECO:0000313" key="8">
    <source>
        <dbReference type="EMBL" id="KMZ56276.1"/>
    </source>
</evidence>
<evidence type="ECO:0000259" key="5">
    <source>
        <dbReference type="Pfam" id="PF06978"/>
    </source>
</evidence>
<dbReference type="Proteomes" id="UP000036987">
    <property type="component" value="Unassembled WGS sequence"/>
</dbReference>
<dbReference type="PANTHER" id="PTHR22731:SF3">
    <property type="entry name" value="RIBONUCLEASES P_MRP PROTEIN SUBUNIT POP1"/>
    <property type="match status" value="1"/>
</dbReference>
<keyword evidence="9" id="KW-1185">Reference proteome</keyword>
<dbReference type="GO" id="GO:0000172">
    <property type="term" value="C:ribonuclease MRP complex"/>
    <property type="evidence" value="ECO:0000318"/>
    <property type="project" value="GO_Central"/>
</dbReference>
<feature type="domain" description="POP1 C-terminal" evidence="7">
    <location>
        <begin position="747"/>
        <end position="842"/>
    </location>
</feature>
<evidence type="ECO:0000313" key="9">
    <source>
        <dbReference type="Proteomes" id="UP000036987"/>
    </source>
</evidence>
<evidence type="ECO:0000259" key="7">
    <source>
        <dbReference type="Pfam" id="PF22770"/>
    </source>
</evidence>
<evidence type="ECO:0000256" key="1">
    <source>
        <dbReference type="ARBA" id="ARBA00004123"/>
    </source>
</evidence>
<dbReference type="Pfam" id="PF22770">
    <property type="entry name" value="POP1_C"/>
    <property type="match status" value="1"/>
</dbReference>
<dbReference type="OrthoDB" id="442863at2759"/>
<dbReference type="Pfam" id="PF06978">
    <property type="entry name" value="POP1_N"/>
    <property type="match status" value="1"/>
</dbReference>
<feature type="region of interest" description="Disordered" evidence="4">
    <location>
        <begin position="44"/>
        <end position="93"/>
    </location>
</feature>
<dbReference type="GO" id="GO:0001682">
    <property type="term" value="P:tRNA 5'-leader removal"/>
    <property type="evidence" value="ECO:0007669"/>
    <property type="project" value="InterPro"/>
</dbReference>
<dbReference type="AlphaFoldDB" id="A0A0K9NHM8"/>
<gene>
    <name evidence="8" type="ORF">ZOSMA_97G00430</name>
</gene>
<evidence type="ECO:0000256" key="3">
    <source>
        <dbReference type="ARBA" id="ARBA00023242"/>
    </source>
</evidence>
<keyword evidence="2" id="KW-0819">tRNA processing</keyword>
<dbReference type="InterPro" id="IPR039182">
    <property type="entry name" value="Pop1"/>
</dbReference>
<dbReference type="InterPro" id="IPR055079">
    <property type="entry name" value="POP1_C"/>
</dbReference>
<dbReference type="STRING" id="29655.A0A0K9NHM8"/>
<feature type="domain" description="Pop1 N-terminal" evidence="5">
    <location>
        <begin position="117"/>
        <end position="174"/>
    </location>
</feature>
<evidence type="ECO:0000256" key="4">
    <source>
        <dbReference type="SAM" id="MobiDB-lite"/>
    </source>
</evidence>
<dbReference type="Pfam" id="PF08170">
    <property type="entry name" value="POPLD"/>
    <property type="match status" value="1"/>
</dbReference>
<organism evidence="8 9">
    <name type="scientific">Zostera marina</name>
    <name type="common">Eelgrass</name>
    <dbReference type="NCBI Taxonomy" id="29655"/>
    <lineage>
        <taxon>Eukaryota</taxon>
        <taxon>Viridiplantae</taxon>
        <taxon>Streptophyta</taxon>
        <taxon>Embryophyta</taxon>
        <taxon>Tracheophyta</taxon>
        <taxon>Spermatophyta</taxon>
        <taxon>Magnoliopsida</taxon>
        <taxon>Liliopsida</taxon>
        <taxon>Zosteraceae</taxon>
        <taxon>Zostera</taxon>
    </lineage>
</organism>
<dbReference type="InterPro" id="IPR012590">
    <property type="entry name" value="POPLD_dom"/>
</dbReference>
<evidence type="ECO:0000259" key="6">
    <source>
        <dbReference type="Pfam" id="PF08170"/>
    </source>
</evidence>
<dbReference type="GO" id="GO:0005655">
    <property type="term" value="C:nucleolar ribonuclease P complex"/>
    <property type="evidence" value="ECO:0000318"/>
    <property type="project" value="GO_Central"/>
</dbReference>
<sequence length="853" mass="96168">MKPWNKVPHPPRDLNVQSFVEARAPELENLHALVAERAGNDYTEPRWKRRRTTSHDTRIANKGRGGKRSKLGDSGRAGVGMEKGAKMKKMSRRMRRRLEFRELKFGFQISGDGTKRLKTHLWHAKRFTMEKKWGFYIPLGLHGSGRGSRAILKCMKNGAVVHDASYYSPVQLMGPKESLLAVMKMILVLSPSDLQEEAFRQICNGVRHGSALLYHFGSPTSQFIAPVNYMWRPPSKDNVDIEMETNNYSNVSLMQERGETKLSNTLTCQLWVWIHAASLSDGLAALQSACSKQVNETGVSVNCLSLEGQFANFEVMGFKAINCLQKVLHPLPETHNPTHFTTSHVNKSTILELVEHIPFRSVVSLEVHDPRGLHLDDVGKLYYSHTSKFDASKVMDQIGCLKPCALDESKAKETNKISCFEPCTSGERKDPDEIACLEQRVLNATKEMVVGLWTKPEENGARLADNEMLWVSRDKVNPPKKASIISSEKHEKRLEFFNMDSSCVDSSDCSNRDRMAVSCPVLLVKRGNQIFTWWSVILPLNWAHAFWVPFISSGARAIGLRERRWVACDNGFPSFPFDFPDCKAYSTTMLSEAAAFDQKAKLLPLSKRPIKVPIPPPWNCLKYSNIEAEISGDTQIEKLELCGKQLSPISSISTLEQDGDCSRFSFGLSSTSIGTVARIRDDIQIPNHERLCFVSVLLHAYKEGVFEGGSVVCAPIANDISLWTSRSSFDKNRLQIPQSYVKTYFTEKDTHEGEWDLKVPEKPEIRKSYNHRWPIGFVTSGCVYGSSRPVSRALCGAGFLAQLRKQQLLQQNEMQENNRSIIFVLVRNLKSASYRLALATVVLEQLEDDLAFI</sequence>
<comment type="caution">
    <text evidence="8">The sequence shown here is derived from an EMBL/GenBank/DDBJ whole genome shotgun (WGS) entry which is preliminary data.</text>
</comment>
<name>A0A0K9NHM8_ZOSMR</name>
<comment type="subcellular location">
    <subcellularLocation>
        <location evidence="1">Nucleus</location>
    </subcellularLocation>
</comment>
<proteinExistence type="predicted"/>
<dbReference type="OMA" id="VGFIACE"/>
<reference evidence="9" key="1">
    <citation type="journal article" date="2016" name="Nature">
        <title>The genome of the seagrass Zostera marina reveals angiosperm adaptation to the sea.</title>
        <authorList>
            <person name="Olsen J.L."/>
            <person name="Rouze P."/>
            <person name="Verhelst B."/>
            <person name="Lin Y.-C."/>
            <person name="Bayer T."/>
            <person name="Collen J."/>
            <person name="Dattolo E."/>
            <person name="De Paoli E."/>
            <person name="Dittami S."/>
            <person name="Maumus F."/>
            <person name="Michel G."/>
            <person name="Kersting A."/>
            <person name="Lauritano C."/>
            <person name="Lohaus R."/>
            <person name="Toepel M."/>
            <person name="Tonon T."/>
            <person name="Vanneste K."/>
            <person name="Amirebrahimi M."/>
            <person name="Brakel J."/>
            <person name="Bostroem C."/>
            <person name="Chovatia M."/>
            <person name="Grimwood J."/>
            <person name="Jenkins J.W."/>
            <person name="Jueterbock A."/>
            <person name="Mraz A."/>
            <person name="Stam W.T."/>
            <person name="Tice H."/>
            <person name="Bornberg-Bauer E."/>
            <person name="Green P.J."/>
            <person name="Pearson G.A."/>
            <person name="Procaccini G."/>
            <person name="Duarte C.M."/>
            <person name="Schmutz J."/>
            <person name="Reusch T.B.H."/>
            <person name="Van de Peer Y."/>
        </authorList>
    </citation>
    <scope>NUCLEOTIDE SEQUENCE [LARGE SCALE GENOMIC DNA]</scope>
    <source>
        <strain evidence="9">cv. Finnish</strain>
    </source>
</reference>
<protein>
    <submittedName>
        <fullName evidence="8">Uncharacterized protein</fullName>
    </submittedName>
</protein>
<dbReference type="InterPro" id="IPR009723">
    <property type="entry name" value="Pop1_N"/>
</dbReference>
<feature type="domain" description="POPLD" evidence="6">
    <location>
        <begin position="534"/>
        <end position="620"/>
    </location>
</feature>
<keyword evidence="3" id="KW-0539">Nucleus</keyword>
<dbReference type="EMBL" id="LFYR01002205">
    <property type="protein sequence ID" value="KMZ56276.1"/>
    <property type="molecule type" value="Genomic_DNA"/>
</dbReference>
<dbReference type="GO" id="GO:0008033">
    <property type="term" value="P:tRNA processing"/>
    <property type="evidence" value="ECO:0000318"/>
    <property type="project" value="GO_Central"/>
</dbReference>
<evidence type="ECO:0000256" key="2">
    <source>
        <dbReference type="ARBA" id="ARBA00022694"/>
    </source>
</evidence>
<accession>A0A0K9NHM8</accession>
<dbReference type="PANTHER" id="PTHR22731">
    <property type="entry name" value="RIBONUCLEASES P/MRP PROTEIN SUBUNIT POP1"/>
    <property type="match status" value="1"/>
</dbReference>